<dbReference type="RefSeq" id="XP_012189208.1">
    <property type="nucleotide sequence ID" value="XM_012333818.1"/>
</dbReference>
<dbReference type="SUPFAM" id="SSF64356">
    <property type="entry name" value="SNARE-like"/>
    <property type="match status" value="1"/>
</dbReference>
<dbReference type="SMART" id="SM01270">
    <property type="entry name" value="Longin"/>
    <property type="match status" value="1"/>
</dbReference>
<dbReference type="InterPro" id="IPR001388">
    <property type="entry name" value="Synaptobrevin-like"/>
</dbReference>
<dbReference type="Gene3D" id="1.20.5.110">
    <property type="match status" value="1"/>
</dbReference>
<dbReference type="InterPro" id="IPR051097">
    <property type="entry name" value="Synaptobrevin-like_transport"/>
</dbReference>
<dbReference type="CDD" id="cd14824">
    <property type="entry name" value="Longin"/>
    <property type="match status" value="1"/>
</dbReference>
<dbReference type="PRINTS" id="PR00219">
    <property type="entry name" value="SYNAPTOBREVN"/>
</dbReference>
<dbReference type="Pfam" id="PF00957">
    <property type="entry name" value="Synaptobrevin"/>
    <property type="match status" value="1"/>
</dbReference>
<dbReference type="GO" id="GO:0012505">
    <property type="term" value="C:endomembrane system"/>
    <property type="evidence" value="ECO:0007669"/>
    <property type="project" value="UniProtKB-SubCell"/>
</dbReference>
<evidence type="ECO:0000256" key="5">
    <source>
        <dbReference type="ARBA" id="ARBA00022989"/>
    </source>
</evidence>
<keyword evidence="3 10" id="KW-0812">Transmembrane</keyword>
<dbReference type="CDD" id="cd15843">
    <property type="entry name" value="R-SNARE"/>
    <property type="match status" value="1"/>
</dbReference>
<dbReference type="OrthoDB" id="248747at2759"/>
<dbReference type="FunFam" id="3.30.450.50:FF:000015">
    <property type="entry name" value="Synaptobrevin 2 isoform 1"/>
    <property type="match status" value="1"/>
</dbReference>
<keyword evidence="4" id="KW-0653">Protein transport</keyword>
<keyword evidence="6 10" id="KW-0472">Membrane</keyword>
<sequence length="240" mass="26780">MAHITLAALDRLASLSTTIRQSLDTFTAMIVLALVARGSHILSETHDPAHDRFLPAAQTILSRIPPNSSKLSYAFEDWLFHYVSQDGMVYMAVADSDTGRRIPFTFLAHVQKKFLSSYEIPPPSSDDSSDVDYSALTSTLVALVKQFNSDPQAVDPIAQAKNELAGAKDIMTQNVEQILSRGERIELLMDRTDNAANQSMAFRRRAVGLRRQMWWKNAKVMGLAGFSGLVFLLFLWGMFH</sequence>
<dbReference type="GO" id="GO:0015031">
    <property type="term" value="P:protein transport"/>
    <property type="evidence" value="ECO:0007669"/>
    <property type="project" value="UniProtKB-KW"/>
</dbReference>
<evidence type="ECO:0000256" key="7">
    <source>
        <dbReference type="ARBA" id="ARBA00026133"/>
    </source>
</evidence>
<dbReference type="Proteomes" id="UP000014071">
    <property type="component" value="Unassembled WGS sequence"/>
</dbReference>
<feature type="transmembrane region" description="Helical" evidence="10">
    <location>
        <begin position="220"/>
        <end position="239"/>
    </location>
</feature>
<evidence type="ECO:0000313" key="13">
    <source>
        <dbReference type="EMBL" id="GAC95621.1"/>
    </source>
</evidence>
<gene>
    <name evidence="13" type="ORF">PHSY_003197</name>
</gene>
<dbReference type="PANTHER" id="PTHR21136:SF168">
    <property type="entry name" value="VESICLE-ASSOCIATED MEMBRANE PROTEIN 9"/>
    <property type="match status" value="1"/>
</dbReference>
<dbReference type="Pfam" id="PF13774">
    <property type="entry name" value="Longin"/>
    <property type="match status" value="1"/>
</dbReference>
<dbReference type="GO" id="GO:0016020">
    <property type="term" value="C:membrane"/>
    <property type="evidence" value="ECO:0007669"/>
    <property type="project" value="InterPro"/>
</dbReference>
<evidence type="ECO:0000256" key="4">
    <source>
        <dbReference type="ARBA" id="ARBA00022927"/>
    </source>
</evidence>
<organism evidence="13 14">
    <name type="scientific">Pseudozyma hubeiensis (strain SY62)</name>
    <name type="common">Yeast</name>
    <dbReference type="NCBI Taxonomy" id="1305764"/>
    <lineage>
        <taxon>Eukaryota</taxon>
        <taxon>Fungi</taxon>
        <taxon>Dikarya</taxon>
        <taxon>Basidiomycota</taxon>
        <taxon>Ustilaginomycotina</taxon>
        <taxon>Ustilaginomycetes</taxon>
        <taxon>Ustilaginales</taxon>
        <taxon>Ustilaginaceae</taxon>
        <taxon>Pseudozyma</taxon>
    </lineage>
</organism>
<comment type="subcellular location">
    <subcellularLocation>
        <location evidence="8">Endomembrane system</location>
        <topology evidence="8">Single-pass type IV membrane protein</topology>
    </subcellularLocation>
</comment>
<dbReference type="GeneID" id="24108487"/>
<dbReference type="eggNOG" id="KOG0859">
    <property type="taxonomic scope" value="Eukaryota"/>
</dbReference>
<accession>R9P2Q9</accession>
<keyword evidence="14" id="KW-1185">Reference proteome</keyword>
<dbReference type="AlphaFoldDB" id="R9P2Q9"/>
<dbReference type="HOGENOM" id="CLU_064620_1_1_1"/>
<evidence type="ECO:0000256" key="1">
    <source>
        <dbReference type="ARBA" id="ARBA00008025"/>
    </source>
</evidence>
<proteinExistence type="inferred from homology"/>
<evidence type="ECO:0000256" key="6">
    <source>
        <dbReference type="ARBA" id="ARBA00023136"/>
    </source>
</evidence>
<dbReference type="EMBL" id="DF238795">
    <property type="protein sequence ID" value="GAC95621.1"/>
    <property type="molecule type" value="Genomic_DNA"/>
</dbReference>
<evidence type="ECO:0000256" key="9">
    <source>
        <dbReference type="PROSITE-ProRule" id="PRU00290"/>
    </source>
</evidence>
<evidence type="ECO:0000259" key="12">
    <source>
        <dbReference type="PROSITE" id="PS50892"/>
    </source>
</evidence>
<evidence type="ECO:0000256" key="8">
    <source>
        <dbReference type="ARBA" id="ARBA00046280"/>
    </source>
</evidence>
<dbReference type="InterPro" id="IPR010908">
    <property type="entry name" value="Longin_dom"/>
</dbReference>
<dbReference type="InterPro" id="IPR011012">
    <property type="entry name" value="Longin-like_dom_sf"/>
</dbReference>
<name>R9P2Q9_PSEHS</name>
<keyword evidence="9" id="KW-0175">Coiled coil</keyword>
<keyword evidence="2" id="KW-0813">Transport</keyword>
<reference evidence="14" key="1">
    <citation type="journal article" date="2013" name="Genome Announc.">
        <title>Draft genome sequence of the basidiomycetous yeast-like fungus Pseudozyma hubeiensis SY62, which produces an abundant amount of the biosurfactant mannosylerythritol lipids.</title>
        <authorList>
            <person name="Konishi M."/>
            <person name="Hatada Y."/>
            <person name="Horiuchi J."/>
        </authorList>
    </citation>
    <scope>NUCLEOTIDE SEQUENCE [LARGE SCALE GENOMIC DNA]</scope>
    <source>
        <strain evidence="14">SY62</strain>
    </source>
</reference>
<comment type="similarity">
    <text evidence="1">Belongs to the synaptobrevin family.</text>
</comment>
<dbReference type="GO" id="GO:0016192">
    <property type="term" value="P:vesicle-mediated transport"/>
    <property type="evidence" value="ECO:0007669"/>
    <property type="project" value="InterPro"/>
</dbReference>
<keyword evidence="5 10" id="KW-1133">Transmembrane helix</keyword>
<dbReference type="SUPFAM" id="SSF58038">
    <property type="entry name" value="SNARE fusion complex"/>
    <property type="match status" value="1"/>
</dbReference>
<evidence type="ECO:0000256" key="2">
    <source>
        <dbReference type="ARBA" id="ARBA00022448"/>
    </source>
</evidence>
<feature type="domain" description="Longin" evidence="11">
    <location>
        <begin position="34"/>
        <end position="118"/>
    </location>
</feature>
<dbReference type="PANTHER" id="PTHR21136">
    <property type="entry name" value="SNARE PROTEINS"/>
    <property type="match status" value="1"/>
</dbReference>
<dbReference type="PROSITE" id="PS50892">
    <property type="entry name" value="V_SNARE"/>
    <property type="match status" value="1"/>
</dbReference>
<evidence type="ECO:0000313" key="14">
    <source>
        <dbReference type="Proteomes" id="UP000014071"/>
    </source>
</evidence>
<dbReference type="STRING" id="1305764.R9P2Q9"/>
<dbReference type="Gene3D" id="3.30.450.50">
    <property type="entry name" value="Longin domain"/>
    <property type="match status" value="1"/>
</dbReference>
<feature type="domain" description="V-SNARE coiled-coil homology" evidence="12">
    <location>
        <begin position="156"/>
        <end position="216"/>
    </location>
</feature>
<evidence type="ECO:0000256" key="3">
    <source>
        <dbReference type="ARBA" id="ARBA00022692"/>
    </source>
</evidence>
<evidence type="ECO:0000256" key="10">
    <source>
        <dbReference type="SAM" id="Phobius"/>
    </source>
</evidence>
<dbReference type="InterPro" id="IPR042855">
    <property type="entry name" value="V_SNARE_CC"/>
</dbReference>
<dbReference type="PROSITE" id="PS50859">
    <property type="entry name" value="LONGIN"/>
    <property type="match status" value="1"/>
</dbReference>
<evidence type="ECO:0000259" key="11">
    <source>
        <dbReference type="PROSITE" id="PS50859"/>
    </source>
</evidence>
<dbReference type="GO" id="GO:0005737">
    <property type="term" value="C:cytoplasm"/>
    <property type="evidence" value="ECO:0007669"/>
    <property type="project" value="UniProtKB-ARBA"/>
</dbReference>
<dbReference type="FunFam" id="1.20.5.110:FF:000004">
    <property type="entry name" value="Vesicle-associated membrane protein 7"/>
    <property type="match status" value="1"/>
</dbReference>
<protein>
    <recommendedName>
        <fullName evidence="7">Synaptobrevin homolog YKT6</fullName>
    </recommendedName>
</protein>